<dbReference type="AlphaFoldDB" id="A0A562JLJ5"/>
<sequence>MKNNRFKNAQAKMKNFFIRLKNRDTSFFIIALCIVLLSTAIIWRYTSNPNSDKGNDLAENETEDENIGANVDPYEDYIEGVIEDYENAGNDKDDEQEAKSLDLKTMKLPLAGEIIREFTLNDLVYYEAIGEWRVHNGVDIKPKDTLMIESAFAGTVEAVNNSEITGTEVIIDHGNNVKTLYNNLVSSTVAVGDSVKQGQTIGNVGKTVSVESADGAHLHFELIVDGKNVNPMDYITVQ</sequence>
<gene>
    <name evidence="2" type="ORF">LY60_00417</name>
</gene>
<evidence type="ECO:0000259" key="1">
    <source>
        <dbReference type="Pfam" id="PF01551"/>
    </source>
</evidence>
<dbReference type="PANTHER" id="PTHR21666:SF270">
    <property type="entry name" value="MUREIN HYDROLASE ACTIVATOR ENVC"/>
    <property type="match status" value="1"/>
</dbReference>
<organism evidence="2 3">
    <name type="scientific">Sedimentibacter saalensis</name>
    <dbReference type="NCBI Taxonomy" id="130788"/>
    <lineage>
        <taxon>Bacteria</taxon>
        <taxon>Bacillati</taxon>
        <taxon>Bacillota</taxon>
        <taxon>Tissierellia</taxon>
        <taxon>Sedimentibacter</taxon>
    </lineage>
</organism>
<dbReference type="InterPro" id="IPR011055">
    <property type="entry name" value="Dup_hybrid_motif"/>
</dbReference>
<dbReference type="Gene3D" id="2.70.70.10">
    <property type="entry name" value="Glucose Permease (Domain IIA)"/>
    <property type="match status" value="1"/>
</dbReference>
<dbReference type="InterPro" id="IPR016047">
    <property type="entry name" value="M23ase_b-sheet_dom"/>
</dbReference>
<protein>
    <submittedName>
        <fullName evidence="2">Peptidase M23-like protein</fullName>
    </submittedName>
</protein>
<name>A0A562JLJ5_9FIRM</name>
<dbReference type="CDD" id="cd12797">
    <property type="entry name" value="M23_peptidase"/>
    <property type="match status" value="1"/>
</dbReference>
<keyword evidence="3" id="KW-1185">Reference proteome</keyword>
<dbReference type="EMBL" id="VLKH01000001">
    <property type="protein sequence ID" value="TWH83805.1"/>
    <property type="molecule type" value="Genomic_DNA"/>
</dbReference>
<feature type="domain" description="M23ase beta-sheet core" evidence="1">
    <location>
        <begin position="134"/>
        <end position="231"/>
    </location>
</feature>
<proteinExistence type="predicted"/>
<dbReference type="RefSeq" id="WP_145079288.1">
    <property type="nucleotide sequence ID" value="NZ_DAMBUX010000029.1"/>
</dbReference>
<dbReference type="PANTHER" id="PTHR21666">
    <property type="entry name" value="PEPTIDASE-RELATED"/>
    <property type="match status" value="1"/>
</dbReference>
<comment type="caution">
    <text evidence="2">The sequence shown here is derived from an EMBL/GenBank/DDBJ whole genome shotgun (WGS) entry which is preliminary data.</text>
</comment>
<accession>A0A562JLJ5</accession>
<evidence type="ECO:0000313" key="2">
    <source>
        <dbReference type="EMBL" id="TWH83805.1"/>
    </source>
</evidence>
<evidence type="ECO:0000313" key="3">
    <source>
        <dbReference type="Proteomes" id="UP000315343"/>
    </source>
</evidence>
<dbReference type="GO" id="GO:0004222">
    <property type="term" value="F:metalloendopeptidase activity"/>
    <property type="evidence" value="ECO:0007669"/>
    <property type="project" value="TreeGrafter"/>
</dbReference>
<dbReference type="SUPFAM" id="SSF51261">
    <property type="entry name" value="Duplicated hybrid motif"/>
    <property type="match status" value="1"/>
</dbReference>
<dbReference type="Pfam" id="PF01551">
    <property type="entry name" value="Peptidase_M23"/>
    <property type="match status" value="1"/>
</dbReference>
<dbReference type="InterPro" id="IPR050570">
    <property type="entry name" value="Cell_wall_metabolism_enzyme"/>
</dbReference>
<dbReference type="Proteomes" id="UP000315343">
    <property type="component" value="Unassembled WGS sequence"/>
</dbReference>
<reference evidence="2 3" key="1">
    <citation type="submission" date="2019-07" db="EMBL/GenBank/DDBJ databases">
        <title>Genomic Encyclopedia of Type Strains, Phase I: the one thousand microbial genomes (KMG-I) project.</title>
        <authorList>
            <person name="Kyrpides N."/>
        </authorList>
    </citation>
    <scope>NUCLEOTIDE SEQUENCE [LARGE SCALE GENOMIC DNA]</scope>
    <source>
        <strain evidence="2 3">DSM 13558</strain>
    </source>
</reference>
<dbReference type="OrthoDB" id="9809488at2"/>